<dbReference type="Proteomes" id="UP000095558">
    <property type="component" value="Unassembled WGS sequence"/>
</dbReference>
<gene>
    <name evidence="2" type="ORF">ERS852470_03654</name>
</gene>
<dbReference type="GO" id="GO:0004803">
    <property type="term" value="F:transposase activity"/>
    <property type="evidence" value="ECO:0007669"/>
    <property type="project" value="InterPro"/>
</dbReference>
<feature type="domain" description="Transposase IS4-like" evidence="1">
    <location>
        <begin position="50"/>
        <end position="150"/>
    </location>
</feature>
<evidence type="ECO:0000259" key="1">
    <source>
        <dbReference type="Pfam" id="PF01609"/>
    </source>
</evidence>
<reference evidence="2 3" key="1">
    <citation type="submission" date="2015-09" db="EMBL/GenBank/DDBJ databases">
        <authorList>
            <consortium name="Pathogen Informatics"/>
        </authorList>
    </citation>
    <scope>NUCLEOTIDE SEQUENCE [LARGE SCALE GENOMIC DNA]</scope>
    <source>
        <strain evidence="2 3">2789STDY5834855</strain>
    </source>
</reference>
<dbReference type="Pfam" id="PF01609">
    <property type="entry name" value="DDE_Tnp_1"/>
    <property type="match status" value="1"/>
</dbReference>
<evidence type="ECO:0000313" key="3">
    <source>
        <dbReference type="Proteomes" id="UP000095558"/>
    </source>
</evidence>
<evidence type="ECO:0000313" key="2">
    <source>
        <dbReference type="EMBL" id="CUO89424.1"/>
    </source>
</evidence>
<dbReference type="GO" id="GO:0003677">
    <property type="term" value="F:DNA binding"/>
    <property type="evidence" value="ECO:0007669"/>
    <property type="project" value="InterPro"/>
</dbReference>
<organism evidence="2 3">
    <name type="scientific">Clostridium disporicum</name>
    <dbReference type="NCBI Taxonomy" id="84024"/>
    <lineage>
        <taxon>Bacteria</taxon>
        <taxon>Bacillati</taxon>
        <taxon>Bacillota</taxon>
        <taxon>Clostridia</taxon>
        <taxon>Eubacteriales</taxon>
        <taxon>Clostridiaceae</taxon>
        <taxon>Clostridium</taxon>
    </lineage>
</organism>
<dbReference type="InterPro" id="IPR002559">
    <property type="entry name" value="Transposase_11"/>
</dbReference>
<protein>
    <submittedName>
        <fullName evidence="2">Transposase</fullName>
    </submittedName>
</protein>
<sequence length="183" mass="21331">MKRIENVKFVHECGKRKSPLQKSIEKLEEYLSKLKEYNKKVYTCGDGNSYSKTDNDATFMRMKEFAMKNGQLKPSYNVQHGVDVEYISWLTVGPQPTDTTTLIPFLKIIEYSLNFKYSKIVADAGYESKENYSFIEDNNQIAFIKPSNYEISKTRKYNNDIGRIENMDYDSENDLFICQNGKT</sequence>
<dbReference type="EMBL" id="CYZV01000077">
    <property type="protein sequence ID" value="CUO89424.1"/>
    <property type="molecule type" value="Genomic_DNA"/>
</dbReference>
<dbReference type="GO" id="GO:0006313">
    <property type="term" value="P:DNA transposition"/>
    <property type="evidence" value="ECO:0007669"/>
    <property type="project" value="InterPro"/>
</dbReference>
<dbReference type="PANTHER" id="PTHR33408:SF2">
    <property type="entry name" value="TRANSPOSASE DDE DOMAIN-CONTAINING PROTEIN"/>
    <property type="match status" value="1"/>
</dbReference>
<proteinExistence type="predicted"/>
<accession>A0A174IQ34</accession>
<name>A0A174IQ34_9CLOT</name>
<dbReference type="PANTHER" id="PTHR33408">
    <property type="entry name" value="TRANSPOSASE"/>
    <property type="match status" value="1"/>
</dbReference>
<dbReference type="AlphaFoldDB" id="A0A174IQ34"/>